<evidence type="ECO:0000313" key="2">
    <source>
        <dbReference type="Proteomes" id="UP000770661"/>
    </source>
</evidence>
<dbReference type="Proteomes" id="UP000770661">
    <property type="component" value="Unassembled WGS sequence"/>
</dbReference>
<evidence type="ECO:0000313" key="1">
    <source>
        <dbReference type="EMBL" id="KAG0720954.1"/>
    </source>
</evidence>
<proteinExistence type="predicted"/>
<dbReference type="AlphaFoldDB" id="A0A8J4YDN4"/>
<organism evidence="1 2">
    <name type="scientific">Chionoecetes opilio</name>
    <name type="common">Atlantic snow crab</name>
    <name type="synonym">Cancer opilio</name>
    <dbReference type="NCBI Taxonomy" id="41210"/>
    <lineage>
        <taxon>Eukaryota</taxon>
        <taxon>Metazoa</taxon>
        <taxon>Ecdysozoa</taxon>
        <taxon>Arthropoda</taxon>
        <taxon>Crustacea</taxon>
        <taxon>Multicrustacea</taxon>
        <taxon>Malacostraca</taxon>
        <taxon>Eumalacostraca</taxon>
        <taxon>Eucarida</taxon>
        <taxon>Decapoda</taxon>
        <taxon>Pleocyemata</taxon>
        <taxon>Brachyura</taxon>
        <taxon>Eubrachyura</taxon>
        <taxon>Majoidea</taxon>
        <taxon>Majidae</taxon>
        <taxon>Chionoecetes</taxon>
    </lineage>
</organism>
<accession>A0A8J4YDN4</accession>
<dbReference type="EMBL" id="JACEEZ010011991">
    <property type="protein sequence ID" value="KAG0720954.1"/>
    <property type="molecule type" value="Genomic_DNA"/>
</dbReference>
<dbReference type="OrthoDB" id="3561125at2759"/>
<gene>
    <name evidence="1" type="ORF">GWK47_047391</name>
</gene>
<reference evidence="1" key="1">
    <citation type="submission" date="2020-07" db="EMBL/GenBank/DDBJ databases">
        <title>The High-quality genome of the commercially important snow crab, Chionoecetes opilio.</title>
        <authorList>
            <person name="Jeong J.-H."/>
            <person name="Ryu S."/>
        </authorList>
    </citation>
    <scope>NUCLEOTIDE SEQUENCE</scope>
    <source>
        <strain evidence="1">MADBK_172401_WGS</strain>
        <tissue evidence="1">Digestive gland</tissue>
    </source>
</reference>
<protein>
    <submittedName>
        <fullName evidence="1">Uncharacterized protein</fullName>
    </submittedName>
</protein>
<comment type="caution">
    <text evidence="1">The sequence shown here is derived from an EMBL/GenBank/DDBJ whole genome shotgun (WGS) entry which is preliminary data.</text>
</comment>
<keyword evidence="2" id="KW-1185">Reference proteome</keyword>
<sequence length="169" mass="17410">MRDSNLGSAHQGSWVLQMDEAVSSQWALVIRNDGEASVVPLADVSALHHHDTASGDKNPTIIVLQTQEQDELVAGSGLALGSSEAITSSGPGAEGEADHVADFITVSAGQEEGTVNPLSITIADTPHHLPPIGGDSLDNIHISVLAGGEVTPHIAHHTATREETVLGGL</sequence>
<name>A0A8J4YDN4_CHIOP</name>